<dbReference type="GO" id="GO:0009029">
    <property type="term" value="F:lipid-A 4'-kinase activity"/>
    <property type="evidence" value="ECO:0007669"/>
    <property type="project" value="UniProtKB-UniRule"/>
</dbReference>
<dbReference type="eggNOG" id="COG1663">
    <property type="taxonomic scope" value="Bacteria"/>
</dbReference>
<comment type="function">
    <text evidence="1 13">Transfers the gamma-phosphate of ATP to the 4'-position of a tetraacyldisaccharide 1-phosphate intermediate (termed DS-1-P) to form tetraacyldisaccharide 1,4'-bis-phosphate (lipid IVA).</text>
</comment>
<evidence type="ECO:0000256" key="7">
    <source>
        <dbReference type="ARBA" id="ARBA00022679"/>
    </source>
</evidence>
<evidence type="ECO:0000256" key="5">
    <source>
        <dbReference type="ARBA" id="ARBA00022516"/>
    </source>
</evidence>
<dbReference type="GO" id="GO:0009245">
    <property type="term" value="P:lipid A biosynthetic process"/>
    <property type="evidence" value="ECO:0007669"/>
    <property type="project" value="UniProtKB-UniRule"/>
</dbReference>
<feature type="binding site" evidence="13">
    <location>
        <begin position="47"/>
        <end position="54"/>
    </location>
    <ligand>
        <name>ATP</name>
        <dbReference type="ChEBI" id="CHEBI:30616"/>
    </ligand>
</feature>
<evidence type="ECO:0000256" key="4">
    <source>
        <dbReference type="ARBA" id="ARBA00016436"/>
    </source>
</evidence>
<evidence type="ECO:0000256" key="9">
    <source>
        <dbReference type="ARBA" id="ARBA00022777"/>
    </source>
</evidence>
<dbReference type="OrthoDB" id="9766423at2"/>
<sequence length="334" mass="38117">MKLLRNLLYPFALLYGGVVWIRNKCFDWGILKSQSFSIPVICVGNLNVGGTGKTPMIEYLIRLLKDYYNVATLSRGYKRKTSGFKEVLVTDTAGSVGDEPLQFKRKYKTIKVAVDEKRVNGITELLKLKAAPNLILLDDAFQHRYVKAGFNIMLTSYNDLFIDDIMLPTGNLREPKSGARRADCIVVTKCPEHLSVTERTTLTNRLQVRKDQPVYFSFIAYSDKIYNAVEERYLKALNADTFTLVTGVANPLPLVNFLEANGLKFNHINFPDHHNFSSTDIESLKQKGLILTTEKDYVRLSKDLEASDLFYLPIETKFYNEEHFNAKLAAYLQR</sequence>
<proteinExistence type="inferred from homology"/>
<dbReference type="PANTHER" id="PTHR42724:SF1">
    <property type="entry name" value="TETRAACYLDISACCHARIDE 4'-KINASE, MITOCHONDRIAL-RELATED"/>
    <property type="match status" value="1"/>
</dbReference>
<keyword evidence="11 13" id="KW-0443">Lipid metabolism</keyword>
<dbReference type="Pfam" id="PF02606">
    <property type="entry name" value="LpxK"/>
    <property type="match status" value="1"/>
</dbReference>
<dbReference type="EC" id="2.7.1.130" evidence="3 13"/>
<keyword evidence="8 13" id="KW-0547">Nucleotide-binding</keyword>
<keyword evidence="5 13" id="KW-0444">Lipid biosynthesis</keyword>
<dbReference type="GO" id="GO:0005524">
    <property type="term" value="F:ATP binding"/>
    <property type="evidence" value="ECO:0007669"/>
    <property type="project" value="UniProtKB-UniRule"/>
</dbReference>
<evidence type="ECO:0000256" key="8">
    <source>
        <dbReference type="ARBA" id="ARBA00022741"/>
    </source>
</evidence>
<comment type="pathway">
    <text evidence="2 13">Glycolipid biosynthesis; lipid IV(A) biosynthesis; lipid IV(A) from (3R)-3-hydroxytetradecanoyl-[acyl-carrier-protein] and UDP-N-acetyl-alpha-D-glucosamine: step 6/6.</text>
</comment>
<evidence type="ECO:0000313" key="15">
    <source>
        <dbReference type="Proteomes" id="UP000002297"/>
    </source>
</evidence>
<dbReference type="HOGENOM" id="CLU_038816_6_0_10"/>
<protein>
    <recommendedName>
        <fullName evidence="4 13">Tetraacyldisaccharide 4'-kinase</fullName>
        <ecNumber evidence="3 13">2.7.1.130</ecNumber>
    </recommendedName>
    <alternativeName>
        <fullName evidence="12 13">Lipid A 4'-kinase</fullName>
    </alternativeName>
</protein>
<evidence type="ECO:0000256" key="13">
    <source>
        <dbReference type="HAMAP-Rule" id="MF_00409"/>
    </source>
</evidence>
<organism evidence="14 15">
    <name type="scientific">Croceibacter atlanticus (strain ATCC BAA-628 / JCM 21780 / CIP 108009 / IAM 15332 / KCTC 12090 / HTCC2559)</name>
    <dbReference type="NCBI Taxonomy" id="216432"/>
    <lineage>
        <taxon>Bacteria</taxon>
        <taxon>Pseudomonadati</taxon>
        <taxon>Bacteroidota</taxon>
        <taxon>Flavobacteriia</taxon>
        <taxon>Flavobacteriales</taxon>
        <taxon>Flavobacteriaceae</taxon>
        <taxon>Croceibacter</taxon>
    </lineage>
</organism>
<evidence type="ECO:0000256" key="2">
    <source>
        <dbReference type="ARBA" id="ARBA00004870"/>
    </source>
</evidence>
<dbReference type="NCBIfam" id="TIGR00682">
    <property type="entry name" value="lpxK"/>
    <property type="match status" value="1"/>
</dbReference>
<dbReference type="KEGG" id="cat:CA2559_07846"/>
<evidence type="ECO:0000256" key="11">
    <source>
        <dbReference type="ARBA" id="ARBA00023098"/>
    </source>
</evidence>
<dbReference type="GeneID" id="89453324"/>
<gene>
    <name evidence="13" type="primary">lpxK</name>
    <name evidence="14" type="ordered locus">CA2559_07846</name>
</gene>
<evidence type="ECO:0000313" key="14">
    <source>
        <dbReference type="EMBL" id="EAP85928.1"/>
    </source>
</evidence>
<dbReference type="EMBL" id="CP002046">
    <property type="protein sequence ID" value="EAP85928.1"/>
    <property type="molecule type" value="Genomic_DNA"/>
</dbReference>
<dbReference type="SUPFAM" id="SSF52540">
    <property type="entry name" value="P-loop containing nucleoside triphosphate hydrolases"/>
    <property type="match status" value="1"/>
</dbReference>
<keyword evidence="6 13" id="KW-0441">Lipid A biosynthesis</keyword>
<dbReference type="HAMAP" id="MF_00409">
    <property type="entry name" value="LpxK"/>
    <property type="match status" value="1"/>
</dbReference>
<name>A3UBC7_CROAH</name>
<keyword evidence="7 13" id="KW-0808">Transferase</keyword>
<reference evidence="14 15" key="1">
    <citation type="journal article" date="2010" name="J. Bacteriol.">
        <title>The complete genome sequence of Croceibacter atlanticus HTCC2559T.</title>
        <authorList>
            <person name="Oh H.M."/>
            <person name="Kang I."/>
            <person name="Ferriera S."/>
            <person name="Giovannoni S.J."/>
            <person name="Cho J.C."/>
        </authorList>
    </citation>
    <scope>NUCLEOTIDE SEQUENCE [LARGE SCALE GENOMIC DNA]</scope>
    <source>
        <strain evidence="15">ATCC BAA-628 / HTCC2559 / KCTC 12090</strain>
    </source>
</reference>
<evidence type="ECO:0000256" key="3">
    <source>
        <dbReference type="ARBA" id="ARBA00012071"/>
    </source>
</evidence>
<evidence type="ECO:0000256" key="6">
    <source>
        <dbReference type="ARBA" id="ARBA00022556"/>
    </source>
</evidence>
<dbReference type="STRING" id="216432.CA2559_07846"/>
<keyword evidence="9 13" id="KW-0418">Kinase</keyword>
<evidence type="ECO:0000256" key="1">
    <source>
        <dbReference type="ARBA" id="ARBA00002274"/>
    </source>
</evidence>
<comment type="similarity">
    <text evidence="13">Belongs to the LpxK family.</text>
</comment>
<dbReference type="GO" id="GO:0005886">
    <property type="term" value="C:plasma membrane"/>
    <property type="evidence" value="ECO:0007669"/>
    <property type="project" value="TreeGrafter"/>
</dbReference>
<dbReference type="PANTHER" id="PTHR42724">
    <property type="entry name" value="TETRAACYLDISACCHARIDE 4'-KINASE"/>
    <property type="match status" value="1"/>
</dbReference>
<dbReference type="UniPathway" id="UPA00359">
    <property type="reaction ID" value="UER00482"/>
</dbReference>
<evidence type="ECO:0000256" key="12">
    <source>
        <dbReference type="ARBA" id="ARBA00029757"/>
    </source>
</evidence>
<dbReference type="InterPro" id="IPR003758">
    <property type="entry name" value="LpxK"/>
</dbReference>
<keyword evidence="10 13" id="KW-0067">ATP-binding</keyword>
<accession>A3UBC7</accession>
<keyword evidence="15" id="KW-1185">Reference proteome</keyword>
<evidence type="ECO:0000256" key="10">
    <source>
        <dbReference type="ARBA" id="ARBA00022840"/>
    </source>
</evidence>
<dbReference type="Proteomes" id="UP000002297">
    <property type="component" value="Chromosome"/>
</dbReference>
<dbReference type="RefSeq" id="WP_013187314.1">
    <property type="nucleotide sequence ID" value="NC_014230.1"/>
</dbReference>
<dbReference type="InterPro" id="IPR027417">
    <property type="entry name" value="P-loop_NTPase"/>
</dbReference>
<comment type="catalytic activity">
    <reaction evidence="13">
        <text>a lipid A disaccharide + ATP = a lipid IVA + ADP + H(+)</text>
        <dbReference type="Rhea" id="RHEA:67840"/>
        <dbReference type="ChEBI" id="CHEBI:15378"/>
        <dbReference type="ChEBI" id="CHEBI:30616"/>
        <dbReference type="ChEBI" id="CHEBI:176343"/>
        <dbReference type="ChEBI" id="CHEBI:176425"/>
        <dbReference type="ChEBI" id="CHEBI:456216"/>
        <dbReference type="EC" id="2.7.1.130"/>
    </reaction>
</comment>
<dbReference type="AlphaFoldDB" id="A3UBC7"/>